<evidence type="ECO:0000256" key="2">
    <source>
        <dbReference type="ARBA" id="ARBA00006375"/>
    </source>
</evidence>
<protein>
    <submittedName>
        <fullName evidence="12">Uncharacterized protein</fullName>
    </submittedName>
</protein>
<sequence length="110" mass="12116">MVTKVMAIPATVVYFTTYEQIKLLLGYRVGVTSDNWYLPIIAGATARTGAVIFISPLEMVRTKMQSEQLSNTQIQEAVRKTIAQGGFRAMYKGLGPTLLRDVPFSGKSVN</sequence>
<keyword evidence="13" id="KW-1185">Reference proteome</keyword>
<comment type="subcellular location">
    <subcellularLocation>
        <location evidence="1">Mitochondrion inner membrane</location>
        <topology evidence="1">Multi-pass membrane protein</topology>
    </subcellularLocation>
</comment>
<dbReference type="Proteomes" id="UP001217089">
    <property type="component" value="Unassembled WGS sequence"/>
</dbReference>
<dbReference type="PANTHER" id="PTHR45760:SF2">
    <property type="entry name" value="FI19922P1-RELATED"/>
    <property type="match status" value="1"/>
</dbReference>
<dbReference type="SUPFAM" id="SSF103506">
    <property type="entry name" value="Mitochondrial carrier"/>
    <property type="match status" value="1"/>
</dbReference>
<dbReference type="InterPro" id="IPR045315">
    <property type="entry name" value="Mtm1-like"/>
</dbReference>
<evidence type="ECO:0000256" key="7">
    <source>
        <dbReference type="ARBA" id="ARBA00022989"/>
    </source>
</evidence>
<dbReference type="PANTHER" id="PTHR45760">
    <property type="entry name" value="FI19922P1-RELATED"/>
    <property type="match status" value="1"/>
</dbReference>
<feature type="repeat" description="Solcar" evidence="10">
    <location>
        <begin position="34"/>
        <end position="110"/>
    </location>
</feature>
<dbReference type="InterPro" id="IPR018108">
    <property type="entry name" value="MCP_transmembrane"/>
</dbReference>
<dbReference type="EMBL" id="JARBDR010000793">
    <property type="protein sequence ID" value="KAJ8307325.1"/>
    <property type="molecule type" value="Genomic_DNA"/>
</dbReference>
<proteinExistence type="inferred from homology"/>
<dbReference type="InterPro" id="IPR023395">
    <property type="entry name" value="MCP_dom_sf"/>
</dbReference>
<evidence type="ECO:0000256" key="9">
    <source>
        <dbReference type="ARBA" id="ARBA00023136"/>
    </source>
</evidence>
<keyword evidence="3 11" id="KW-0813">Transport</keyword>
<dbReference type="Pfam" id="PF00153">
    <property type="entry name" value="Mito_carr"/>
    <property type="match status" value="1"/>
</dbReference>
<evidence type="ECO:0000256" key="4">
    <source>
        <dbReference type="ARBA" id="ARBA00022692"/>
    </source>
</evidence>
<gene>
    <name evidence="12" type="ORF">KUTeg_015409</name>
</gene>
<reference evidence="12 13" key="1">
    <citation type="submission" date="2022-12" db="EMBL/GenBank/DDBJ databases">
        <title>Chromosome-level genome of Tegillarca granosa.</title>
        <authorList>
            <person name="Kim J."/>
        </authorList>
    </citation>
    <scope>NUCLEOTIDE SEQUENCE [LARGE SCALE GENOMIC DNA]</scope>
    <source>
        <strain evidence="12">Teg-2019</strain>
        <tissue evidence="12">Adductor muscle</tissue>
    </source>
</reference>
<dbReference type="PROSITE" id="PS50920">
    <property type="entry name" value="SOLCAR"/>
    <property type="match status" value="1"/>
</dbReference>
<evidence type="ECO:0000313" key="12">
    <source>
        <dbReference type="EMBL" id="KAJ8307325.1"/>
    </source>
</evidence>
<evidence type="ECO:0000256" key="3">
    <source>
        <dbReference type="ARBA" id="ARBA00022448"/>
    </source>
</evidence>
<evidence type="ECO:0000256" key="10">
    <source>
        <dbReference type="PROSITE-ProRule" id="PRU00282"/>
    </source>
</evidence>
<keyword evidence="5" id="KW-0677">Repeat</keyword>
<keyword evidence="4 10" id="KW-0812">Transmembrane</keyword>
<keyword evidence="8" id="KW-0496">Mitochondrion</keyword>
<keyword evidence="7" id="KW-1133">Transmembrane helix</keyword>
<keyword evidence="9 10" id="KW-0472">Membrane</keyword>
<comment type="similarity">
    <text evidence="2 11">Belongs to the mitochondrial carrier (TC 2.A.29) family.</text>
</comment>
<keyword evidence="6" id="KW-0999">Mitochondrion inner membrane</keyword>
<evidence type="ECO:0000256" key="1">
    <source>
        <dbReference type="ARBA" id="ARBA00004448"/>
    </source>
</evidence>
<evidence type="ECO:0000256" key="11">
    <source>
        <dbReference type="RuleBase" id="RU000488"/>
    </source>
</evidence>
<organism evidence="12 13">
    <name type="scientific">Tegillarca granosa</name>
    <name type="common">Malaysian cockle</name>
    <name type="synonym">Anadara granosa</name>
    <dbReference type="NCBI Taxonomy" id="220873"/>
    <lineage>
        <taxon>Eukaryota</taxon>
        <taxon>Metazoa</taxon>
        <taxon>Spiralia</taxon>
        <taxon>Lophotrochozoa</taxon>
        <taxon>Mollusca</taxon>
        <taxon>Bivalvia</taxon>
        <taxon>Autobranchia</taxon>
        <taxon>Pteriomorphia</taxon>
        <taxon>Arcoida</taxon>
        <taxon>Arcoidea</taxon>
        <taxon>Arcidae</taxon>
        <taxon>Tegillarca</taxon>
    </lineage>
</organism>
<evidence type="ECO:0000256" key="5">
    <source>
        <dbReference type="ARBA" id="ARBA00022737"/>
    </source>
</evidence>
<comment type="caution">
    <text evidence="12">The sequence shown here is derived from an EMBL/GenBank/DDBJ whole genome shotgun (WGS) entry which is preliminary data.</text>
</comment>
<accession>A0ABQ9EQ87</accession>
<name>A0ABQ9EQ87_TEGGR</name>
<evidence type="ECO:0000256" key="6">
    <source>
        <dbReference type="ARBA" id="ARBA00022792"/>
    </source>
</evidence>
<dbReference type="Gene3D" id="1.50.40.10">
    <property type="entry name" value="Mitochondrial carrier domain"/>
    <property type="match status" value="1"/>
</dbReference>
<evidence type="ECO:0000313" key="13">
    <source>
        <dbReference type="Proteomes" id="UP001217089"/>
    </source>
</evidence>
<evidence type="ECO:0000256" key="8">
    <source>
        <dbReference type="ARBA" id="ARBA00023128"/>
    </source>
</evidence>